<reference evidence="5" key="1">
    <citation type="journal article" date="2014" name="Int. J. Syst. Evol. Microbiol.">
        <title>Complete genome sequence of Corynebacterium casei LMG S-19264T (=DSM 44701T), isolated from a smear-ripened cheese.</title>
        <authorList>
            <consortium name="US DOE Joint Genome Institute (JGI-PGF)"/>
            <person name="Walter F."/>
            <person name="Albersmeier A."/>
            <person name="Kalinowski J."/>
            <person name="Ruckert C."/>
        </authorList>
    </citation>
    <scope>NUCLEOTIDE SEQUENCE</scope>
    <source>
        <strain evidence="5">CGMCC 1.12987</strain>
    </source>
</reference>
<dbReference type="InterPro" id="IPR038404">
    <property type="entry name" value="TRAP_DctP_sf"/>
</dbReference>
<organism evidence="5 6">
    <name type="scientific">Paenibacillus abyssi</name>
    <dbReference type="NCBI Taxonomy" id="1340531"/>
    <lineage>
        <taxon>Bacteria</taxon>
        <taxon>Bacillati</taxon>
        <taxon>Bacillota</taxon>
        <taxon>Bacilli</taxon>
        <taxon>Bacillales</taxon>
        <taxon>Paenibacillaceae</taxon>
        <taxon>Paenibacillus</taxon>
    </lineage>
</organism>
<dbReference type="Pfam" id="PF03480">
    <property type="entry name" value="DctP"/>
    <property type="match status" value="1"/>
</dbReference>
<dbReference type="NCBIfam" id="TIGR00787">
    <property type="entry name" value="dctP"/>
    <property type="match status" value="1"/>
</dbReference>
<sequence>MFNRRLITVTTAMVMVLVLIGCSASGSSGGGSGASGSSESYTIKLGHLLAPDSHWNQGAEKFKEIVEENSEGRLKVEIYHSAQLGGERQVIESVQNNIVQMVITGGTYGVIDERYLVLELPFVFKDPQDAYDKLDGELGDTLFSFLPERNLKGLAYWENGSRYITNSKHPIVTPDDLKDLKIRVPENKASLKTFEVLGANVTPMGFAELFQALEGRVVDGQENPVPNIHSSKFYEVQKYLSLTGHQYSPSPVMISSKFYDSLPDDLKTVIEEAAIEARDFQREVSQENQAKLLEDLTAEGMEITEVDQEAFRAKVEEVYTYFEPTIGKELIDMVRK</sequence>
<dbReference type="AlphaFoldDB" id="A0A917G210"/>
<evidence type="ECO:0000256" key="2">
    <source>
        <dbReference type="ARBA" id="ARBA00022448"/>
    </source>
</evidence>
<dbReference type="GO" id="GO:0030288">
    <property type="term" value="C:outer membrane-bounded periplasmic space"/>
    <property type="evidence" value="ECO:0007669"/>
    <property type="project" value="InterPro"/>
</dbReference>
<evidence type="ECO:0000256" key="1">
    <source>
        <dbReference type="ARBA" id="ARBA00009023"/>
    </source>
</evidence>
<proteinExistence type="inferred from homology"/>
<keyword evidence="2" id="KW-0813">Transport</keyword>
<dbReference type="RefSeq" id="WP_188532838.1">
    <property type="nucleotide sequence ID" value="NZ_BMGR01000015.1"/>
</dbReference>
<dbReference type="PIRSF" id="PIRSF006470">
    <property type="entry name" value="DctB"/>
    <property type="match status" value="1"/>
</dbReference>
<evidence type="ECO:0000256" key="3">
    <source>
        <dbReference type="ARBA" id="ARBA00022729"/>
    </source>
</evidence>
<gene>
    <name evidence="5" type="ORF">GCM10010916_39950</name>
</gene>
<evidence type="ECO:0000256" key="4">
    <source>
        <dbReference type="SAM" id="SignalP"/>
    </source>
</evidence>
<reference evidence="5" key="2">
    <citation type="submission" date="2020-09" db="EMBL/GenBank/DDBJ databases">
        <authorList>
            <person name="Sun Q."/>
            <person name="Zhou Y."/>
        </authorList>
    </citation>
    <scope>NUCLEOTIDE SEQUENCE</scope>
    <source>
        <strain evidence="5">CGMCC 1.12987</strain>
    </source>
</reference>
<evidence type="ECO:0000313" key="5">
    <source>
        <dbReference type="EMBL" id="GGG19113.1"/>
    </source>
</evidence>
<dbReference type="Proteomes" id="UP000644756">
    <property type="component" value="Unassembled WGS sequence"/>
</dbReference>
<dbReference type="PANTHER" id="PTHR33376">
    <property type="match status" value="1"/>
</dbReference>
<evidence type="ECO:0000313" key="6">
    <source>
        <dbReference type="Proteomes" id="UP000644756"/>
    </source>
</evidence>
<comment type="similarity">
    <text evidence="1">Belongs to the bacterial solute-binding protein 7 family.</text>
</comment>
<protein>
    <submittedName>
        <fullName evidence="5">ABC transporter substrate-binding protein</fullName>
    </submittedName>
</protein>
<name>A0A917G210_9BACL</name>
<comment type="caution">
    <text evidence="5">The sequence shown here is derived from an EMBL/GenBank/DDBJ whole genome shotgun (WGS) entry which is preliminary data.</text>
</comment>
<dbReference type="PANTHER" id="PTHR33376:SF7">
    <property type="entry name" value="C4-DICARBOXYLATE-BINDING PROTEIN DCTB"/>
    <property type="match status" value="1"/>
</dbReference>
<keyword evidence="6" id="KW-1185">Reference proteome</keyword>
<feature type="chain" id="PRO_5037793059" evidence="4">
    <location>
        <begin position="27"/>
        <end position="336"/>
    </location>
</feature>
<feature type="signal peptide" evidence="4">
    <location>
        <begin position="1"/>
        <end position="26"/>
    </location>
</feature>
<dbReference type="EMBL" id="BMGR01000015">
    <property type="protein sequence ID" value="GGG19113.1"/>
    <property type="molecule type" value="Genomic_DNA"/>
</dbReference>
<dbReference type="CDD" id="cd13676">
    <property type="entry name" value="PBP2_TRAP_DctP2_like"/>
    <property type="match status" value="1"/>
</dbReference>
<dbReference type="PROSITE" id="PS51257">
    <property type="entry name" value="PROKAR_LIPOPROTEIN"/>
    <property type="match status" value="1"/>
</dbReference>
<dbReference type="InterPro" id="IPR004682">
    <property type="entry name" value="TRAP_DctP"/>
</dbReference>
<accession>A0A917G210</accession>
<dbReference type="Gene3D" id="3.40.190.170">
    <property type="entry name" value="Bacterial extracellular solute-binding protein, family 7"/>
    <property type="match status" value="1"/>
</dbReference>
<dbReference type="GO" id="GO:0055085">
    <property type="term" value="P:transmembrane transport"/>
    <property type="evidence" value="ECO:0007669"/>
    <property type="project" value="InterPro"/>
</dbReference>
<dbReference type="NCBIfam" id="NF037995">
    <property type="entry name" value="TRAP_S1"/>
    <property type="match status" value="1"/>
</dbReference>
<dbReference type="InterPro" id="IPR018389">
    <property type="entry name" value="DctP_fam"/>
</dbReference>
<keyword evidence="3 4" id="KW-0732">Signal</keyword>